<dbReference type="HOGENOM" id="CLU_017633_0_0_7"/>
<dbReference type="EMBL" id="CP000112">
    <property type="protein sequence ID" value="ABB38456.1"/>
    <property type="molecule type" value="Genomic_DNA"/>
</dbReference>
<dbReference type="GO" id="GO:0051082">
    <property type="term" value="F:unfolded protein binding"/>
    <property type="evidence" value="ECO:0007669"/>
    <property type="project" value="InterPro"/>
</dbReference>
<dbReference type="STRING" id="207559.Dde_1659"/>
<keyword evidence="10" id="KW-1185">Reference proteome</keyword>
<dbReference type="SUPFAM" id="SSF46565">
    <property type="entry name" value="Chaperone J-domain"/>
    <property type="match status" value="1"/>
</dbReference>
<evidence type="ECO:0000256" key="7">
    <source>
        <dbReference type="ARBA" id="ARBA00023186"/>
    </source>
</evidence>
<evidence type="ECO:0000256" key="5">
    <source>
        <dbReference type="ARBA" id="ARBA00022833"/>
    </source>
</evidence>
<reference evidence="9 10" key="1">
    <citation type="journal article" date="2011" name="J. Bacteriol.">
        <title>Complete genome sequence and updated annotation of Desulfovibrio alaskensis G20.</title>
        <authorList>
            <person name="Hauser L.J."/>
            <person name="Land M.L."/>
            <person name="Brown S.D."/>
            <person name="Larimer F."/>
            <person name="Keller K.L."/>
            <person name="Rapp-Giles B.J."/>
            <person name="Price M.N."/>
            <person name="Lin M."/>
            <person name="Bruce D.C."/>
            <person name="Detter J.C."/>
            <person name="Tapia R."/>
            <person name="Han C.S."/>
            <person name="Goodwin L.A."/>
            <person name="Cheng J.F."/>
            <person name="Pitluck S."/>
            <person name="Copeland A."/>
            <person name="Lucas S."/>
            <person name="Nolan M."/>
            <person name="Lapidus A.L."/>
            <person name="Palumbo A.V."/>
            <person name="Wall J.D."/>
        </authorList>
    </citation>
    <scope>NUCLEOTIDE SEQUENCE [LARGE SCALE GENOMIC DNA]</scope>
    <source>
        <strain evidence="10">ATCC BAA 1058 / DSM 17464 / G20</strain>
    </source>
</reference>
<dbReference type="SUPFAM" id="SSF49493">
    <property type="entry name" value="HSP40/DnaJ peptide-binding domain"/>
    <property type="match status" value="2"/>
</dbReference>
<evidence type="ECO:0000313" key="9">
    <source>
        <dbReference type="EMBL" id="ABB38456.1"/>
    </source>
</evidence>
<keyword evidence="1" id="KW-0963">Cytoplasm</keyword>
<dbReference type="eggNOG" id="COG0484">
    <property type="taxonomic scope" value="Bacteria"/>
</dbReference>
<dbReference type="InterPro" id="IPR002939">
    <property type="entry name" value="DnaJ_C"/>
</dbReference>
<keyword evidence="2" id="KW-0479">Metal-binding</keyword>
<accession>Q311E0</accession>
<evidence type="ECO:0000256" key="6">
    <source>
        <dbReference type="ARBA" id="ARBA00023125"/>
    </source>
</evidence>
<dbReference type="PROSITE" id="PS50076">
    <property type="entry name" value="DNAJ_2"/>
    <property type="match status" value="1"/>
</dbReference>
<gene>
    <name evidence="9" type="ordered locus">Dde_1659</name>
</gene>
<dbReference type="RefSeq" id="WP_011367607.1">
    <property type="nucleotide sequence ID" value="NC_007519.1"/>
</dbReference>
<keyword evidence="7" id="KW-0143">Chaperone</keyword>
<name>Q311E0_OLEA2</name>
<dbReference type="GO" id="GO:0008270">
    <property type="term" value="F:zinc ion binding"/>
    <property type="evidence" value="ECO:0007669"/>
    <property type="project" value="UniProtKB-KW"/>
</dbReference>
<dbReference type="GO" id="GO:0005737">
    <property type="term" value="C:cytoplasm"/>
    <property type="evidence" value="ECO:0007669"/>
    <property type="project" value="TreeGrafter"/>
</dbReference>
<dbReference type="FunFam" id="2.60.260.20:FF:000005">
    <property type="entry name" value="Chaperone protein dnaJ 1, mitochondrial"/>
    <property type="match status" value="1"/>
</dbReference>
<dbReference type="SMART" id="SM00271">
    <property type="entry name" value="DnaJ"/>
    <property type="match status" value="1"/>
</dbReference>
<sequence length="315" mass="34181">MGVEYKDYYKLLGVSRSASKEEIAKAYKKMARKYHPDLNPNDPDAEARFKEVNEAHEVLKDEEKRRLYDQLGPDWQHGQSFQGAQGHRYANFGGGAGFDSSGFSDFFDMIFGNAGAGGYRHSSGFGPDPFGNFSARQRKGRDVEAQLTLTLEEALKGGKKSLTLQGQGGGDSRRLEVSIPAGVREGAKIRLSGQGDPGMGGGPAGDLYLRVRLAEHPVFHVDGSDVLVDVYVAPWEAVLGAAVRVPTLDGEVQLKIAPGTGSGKKLRLRGKGLGPAASRGDQYVRIQIRVPENPSPEERELWEKLAAVSGFNPRP</sequence>
<dbReference type="GO" id="GO:0003677">
    <property type="term" value="F:DNA binding"/>
    <property type="evidence" value="ECO:0007669"/>
    <property type="project" value="UniProtKB-KW"/>
</dbReference>
<dbReference type="CDD" id="cd10747">
    <property type="entry name" value="DnaJ_C"/>
    <property type="match status" value="1"/>
</dbReference>
<dbReference type="Pfam" id="PF00226">
    <property type="entry name" value="DnaJ"/>
    <property type="match status" value="1"/>
</dbReference>
<evidence type="ECO:0000256" key="3">
    <source>
        <dbReference type="ARBA" id="ARBA00022737"/>
    </source>
</evidence>
<dbReference type="PANTHER" id="PTHR43096">
    <property type="entry name" value="DNAJ HOMOLOG 1, MITOCHONDRIAL-RELATED"/>
    <property type="match status" value="1"/>
</dbReference>
<dbReference type="Gene3D" id="1.10.287.110">
    <property type="entry name" value="DnaJ domain"/>
    <property type="match status" value="1"/>
</dbReference>
<dbReference type="GO" id="GO:0042026">
    <property type="term" value="P:protein refolding"/>
    <property type="evidence" value="ECO:0007669"/>
    <property type="project" value="TreeGrafter"/>
</dbReference>
<dbReference type="PANTHER" id="PTHR43096:SF52">
    <property type="entry name" value="DNAJ HOMOLOG 1, MITOCHONDRIAL-RELATED"/>
    <property type="match status" value="1"/>
</dbReference>
<dbReference type="InterPro" id="IPR008971">
    <property type="entry name" value="HSP40/DnaJ_pept-bd"/>
</dbReference>
<dbReference type="KEGG" id="dde:Dde_1659"/>
<evidence type="ECO:0000256" key="4">
    <source>
        <dbReference type="ARBA" id="ARBA00022771"/>
    </source>
</evidence>
<keyword evidence="3" id="KW-0677">Repeat</keyword>
<evidence type="ECO:0000256" key="2">
    <source>
        <dbReference type="ARBA" id="ARBA00022723"/>
    </source>
</evidence>
<keyword evidence="4" id="KW-0863">Zinc-finger</keyword>
<evidence type="ECO:0000313" key="10">
    <source>
        <dbReference type="Proteomes" id="UP000002710"/>
    </source>
</evidence>
<dbReference type="InterPro" id="IPR036869">
    <property type="entry name" value="J_dom_sf"/>
</dbReference>
<evidence type="ECO:0000256" key="1">
    <source>
        <dbReference type="ARBA" id="ARBA00022490"/>
    </source>
</evidence>
<dbReference type="AlphaFoldDB" id="Q311E0"/>
<dbReference type="Pfam" id="PF01556">
    <property type="entry name" value="DnaJ_C"/>
    <property type="match status" value="1"/>
</dbReference>
<keyword evidence="6" id="KW-0238">DNA-binding</keyword>
<dbReference type="PROSITE" id="PS00636">
    <property type="entry name" value="DNAJ_1"/>
    <property type="match status" value="1"/>
</dbReference>
<proteinExistence type="predicted"/>
<dbReference type="PRINTS" id="PR00625">
    <property type="entry name" value="JDOMAIN"/>
</dbReference>
<dbReference type="FunFam" id="2.60.260.20:FF:000008">
    <property type="entry name" value="Curved DNA-binding protein"/>
    <property type="match status" value="1"/>
</dbReference>
<dbReference type="Proteomes" id="UP000002710">
    <property type="component" value="Chromosome"/>
</dbReference>
<dbReference type="InterPro" id="IPR018253">
    <property type="entry name" value="DnaJ_domain_CS"/>
</dbReference>
<keyword evidence="5" id="KW-0862">Zinc</keyword>
<protein>
    <submittedName>
        <fullName evidence="9">Chaperone DnaJ domain protein</fullName>
    </submittedName>
</protein>
<dbReference type="CDD" id="cd06257">
    <property type="entry name" value="DnaJ"/>
    <property type="match status" value="1"/>
</dbReference>
<dbReference type="InterPro" id="IPR001623">
    <property type="entry name" value="DnaJ_domain"/>
</dbReference>
<organism evidence="9 10">
    <name type="scientific">Oleidesulfovibrio alaskensis (strain ATCC BAA-1058 / DSM 17464 / G20)</name>
    <name type="common">Desulfovibrio alaskensis</name>
    <dbReference type="NCBI Taxonomy" id="207559"/>
    <lineage>
        <taxon>Bacteria</taxon>
        <taxon>Pseudomonadati</taxon>
        <taxon>Thermodesulfobacteriota</taxon>
        <taxon>Desulfovibrionia</taxon>
        <taxon>Desulfovibrionales</taxon>
        <taxon>Desulfovibrionaceae</taxon>
        <taxon>Oleidesulfovibrio</taxon>
    </lineage>
</organism>
<evidence type="ECO:0000259" key="8">
    <source>
        <dbReference type="PROSITE" id="PS50076"/>
    </source>
</evidence>
<dbReference type="Gene3D" id="2.60.260.20">
    <property type="entry name" value="Urease metallochaperone UreE, N-terminal domain"/>
    <property type="match status" value="2"/>
</dbReference>
<feature type="domain" description="J" evidence="8">
    <location>
        <begin position="7"/>
        <end position="72"/>
    </location>
</feature>